<dbReference type="SUPFAM" id="SSF69065">
    <property type="entry name" value="RNase III domain-like"/>
    <property type="match status" value="1"/>
</dbReference>
<dbReference type="PROSITE" id="PS00517">
    <property type="entry name" value="RNASE_3_1"/>
    <property type="match status" value="1"/>
</dbReference>
<dbReference type="Gene3D" id="1.10.1520.10">
    <property type="entry name" value="Ribonuclease III domain"/>
    <property type="match status" value="1"/>
</dbReference>
<reference evidence="3 4" key="1">
    <citation type="submission" date="2024-04" db="EMBL/GenBank/DDBJ databases">
        <title>Genome assembly C_amara_ONT_v2.</title>
        <authorList>
            <person name="Yant L."/>
            <person name="Moore C."/>
            <person name="Slenker M."/>
        </authorList>
    </citation>
    <scope>NUCLEOTIDE SEQUENCE [LARGE SCALE GENOMIC DNA]</scope>
    <source>
        <tissue evidence="3">Leaf</tissue>
    </source>
</reference>
<proteinExistence type="predicted"/>
<dbReference type="PROSITE" id="PS50142">
    <property type="entry name" value="RNASE_3_2"/>
    <property type="match status" value="1"/>
</dbReference>
<keyword evidence="4" id="KW-1185">Reference proteome</keyword>
<evidence type="ECO:0000259" key="2">
    <source>
        <dbReference type="PROSITE" id="PS50142"/>
    </source>
</evidence>
<dbReference type="GO" id="GO:0016787">
    <property type="term" value="F:hydrolase activity"/>
    <property type="evidence" value="ECO:0007669"/>
    <property type="project" value="UniProtKB-KW"/>
</dbReference>
<dbReference type="AlphaFoldDB" id="A0ABD0ZAD4"/>
<dbReference type="Pfam" id="PF00636">
    <property type="entry name" value="Ribonuclease_3"/>
    <property type="match status" value="1"/>
</dbReference>
<dbReference type="PANTHER" id="PTHR14950:SF49">
    <property type="entry name" value="RIBONUCLEASE 3-LIKE PROTEIN 2-RELATED"/>
    <property type="match status" value="1"/>
</dbReference>
<gene>
    <name evidence="3" type="ORF">V5N11_025811</name>
</gene>
<organism evidence="3 4">
    <name type="scientific">Cardamine amara subsp. amara</name>
    <dbReference type="NCBI Taxonomy" id="228776"/>
    <lineage>
        <taxon>Eukaryota</taxon>
        <taxon>Viridiplantae</taxon>
        <taxon>Streptophyta</taxon>
        <taxon>Embryophyta</taxon>
        <taxon>Tracheophyta</taxon>
        <taxon>Spermatophyta</taxon>
        <taxon>Magnoliopsida</taxon>
        <taxon>eudicotyledons</taxon>
        <taxon>Gunneridae</taxon>
        <taxon>Pentapetalae</taxon>
        <taxon>rosids</taxon>
        <taxon>malvids</taxon>
        <taxon>Brassicales</taxon>
        <taxon>Brassicaceae</taxon>
        <taxon>Cardamineae</taxon>
        <taxon>Cardamine</taxon>
    </lineage>
</organism>
<accession>A0ABD0ZAD4</accession>
<dbReference type="InterPro" id="IPR000999">
    <property type="entry name" value="RNase_III_dom"/>
</dbReference>
<dbReference type="PANTHER" id="PTHR14950">
    <property type="entry name" value="DICER-RELATED"/>
    <property type="match status" value="1"/>
</dbReference>
<dbReference type="CDD" id="cd00593">
    <property type="entry name" value="RIBOc"/>
    <property type="match status" value="1"/>
</dbReference>
<evidence type="ECO:0000313" key="3">
    <source>
        <dbReference type="EMBL" id="KAL1191658.1"/>
    </source>
</evidence>
<dbReference type="InterPro" id="IPR036389">
    <property type="entry name" value="RNase_III_sf"/>
</dbReference>
<sequence length="149" mass="16982">MESVEAVEKILNYSFTNKSLLKEAISNGSIESTPKFQRLEFLGDSVLEVAITNHIHLTAPNIRTRELRKLRHANVRNEIFARAAVRNNLYQYTIRDTHDLQQTEQVKVFSEAVREENGPVLDHGLVKAPKVLAELVESIAGAVYYRCEF</sequence>
<keyword evidence="1" id="KW-0378">Hydrolase</keyword>
<dbReference type="Proteomes" id="UP001558713">
    <property type="component" value="Unassembled WGS sequence"/>
</dbReference>
<feature type="domain" description="RNase III" evidence="2">
    <location>
        <begin position="4"/>
        <end position="148"/>
    </location>
</feature>
<dbReference type="SMART" id="SM00535">
    <property type="entry name" value="RIBOc"/>
    <property type="match status" value="1"/>
</dbReference>
<evidence type="ECO:0000313" key="4">
    <source>
        <dbReference type="Proteomes" id="UP001558713"/>
    </source>
</evidence>
<dbReference type="EMBL" id="JBANAX010000846">
    <property type="protein sequence ID" value="KAL1191658.1"/>
    <property type="molecule type" value="Genomic_DNA"/>
</dbReference>
<evidence type="ECO:0000256" key="1">
    <source>
        <dbReference type="ARBA" id="ARBA00022801"/>
    </source>
</evidence>
<comment type="caution">
    <text evidence="3">The sequence shown here is derived from an EMBL/GenBank/DDBJ whole genome shotgun (WGS) entry which is preliminary data.</text>
</comment>
<name>A0ABD0ZAD4_CARAN</name>
<protein>
    <submittedName>
        <fullName evidence="3">Ribonuclease 3-like protein 3</fullName>
    </submittedName>
</protein>